<accession>A0A932I4P0</accession>
<feature type="repeat" description="TPR" evidence="3">
    <location>
        <begin position="303"/>
        <end position="336"/>
    </location>
</feature>
<dbReference type="Pfam" id="PF13414">
    <property type="entry name" value="TPR_11"/>
    <property type="match status" value="1"/>
</dbReference>
<evidence type="ECO:0000313" key="4">
    <source>
        <dbReference type="EMBL" id="MBI3129246.1"/>
    </source>
</evidence>
<dbReference type="InterPro" id="IPR011990">
    <property type="entry name" value="TPR-like_helical_dom_sf"/>
</dbReference>
<gene>
    <name evidence="4" type="ORF">HYZ11_16685</name>
</gene>
<protein>
    <submittedName>
        <fullName evidence="4">Tetratricopeptide repeat protein</fullName>
    </submittedName>
</protein>
<name>A0A932I4P0_UNCTE</name>
<dbReference type="PANTHER" id="PTHR44858:SF1">
    <property type="entry name" value="UDP-N-ACETYLGLUCOSAMINE--PEPTIDE N-ACETYLGLUCOSAMINYLTRANSFERASE SPINDLY-RELATED"/>
    <property type="match status" value="1"/>
</dbReference>
<comment type="caution">
    <text evidence="4">The sequence shown here is derived from an EMBL/GenBank/DDBJ whole genome shotgun (WGS) entry which is preliminary data.</text>
</comment>
<evidence type="ECO:0000256" key="3">
    <source>
        <dbReference type="PROSITE-ProRule" id="PRU00339"/>
    </source>
</evidence>
<proteinExistence type="predicted"/>
<dbReference type="InterPro" id="IPR050498">
    <property type="entry name" value="Ycf3"/>
</dbReference>
<reference evidence="4" key="1">
    <citation type="submission" date="2020-07" db="EMBL/GenBank/DDBJ databases">
        <title>Huge and variable diversity of episymbiotic CPR bacteria and DPANN archaea in groundwater ecosystems.</title>
        <authorList>
            <person name="He C.Y."/>
            <person name="Keren R."/>
            <person name="Whittaker M."/>
            <person name="Farag I.F."/>
            <person name="Doudna J."/>
            <person name="Cate J.H.D."/>
            <person name="Banfield J.F."/>
        </authorList>
    </citation>
    <scope>NUCLEOTIDE SEQUENCE</scope>
    <source>
        <strain evidence="4">NC_groundwater_763_Ag_S-0.2um_68_21</strain>
    </source>
</reference>
<evidence type="ECO:0000256" key="2">
    <source>
        <dbReference type="ARBA" id="ARBA00022803"/>
    </source>
</evidence>
<evidence type="ECO:0000256" key="1">
    <source>
        <dbReference type="ARBA" id="ARBA00022737"/>
    </source>
</evidence>
<organism evidence="4 5">
    <name type="scientific">Tectimicrobiota bacterium</name>
    <dbReference type="NCBI Taxonomy" id="2528274"/>
    <lineage>
        <taxon>Bacteria</taxon>
        <taxon>Pseudomonadati</taxon>
        <taxon>Nitrospinota/Tectimicrobiota group</taxon>
        <taxon>Candidatus Tectimicrobiota</taxon>
    </lineage>
</organism>
<dbReference type="Pfam" id="PF13431">
    <property type="entry name" value="TPR_17"/>
    <property type="match status" value="1"/>
</dbReference>
<dbReference type="AlphaFoldDB" id="A0A932I4P0"/>
<dbReference type="PANTHER" id="PTHR44858">
    <property type="entry name" value="TETRATRICOPEPTIDE REPEAT PROTEIN 6"/>
    <property type="match status" value="1"/>
</dbReference>
<dbReference type="Proteomes" id="UP000782312">
    <property type="component" value="Unassembled WGS sequence"/>
</dbReference>
<keyword evidence="1" id="KW-0677">Repeat</keyword>
<dbReference type="PROSITE" id="PS50005">
    <property type="entry name" value="TPR"/>
    <property type="match status" value="2"/>
</dbReference>
<keyword evidence="2 3" id="KW-0802">TPR repeat</keyword>
<evidence type="ECO:0000313" key="5">
    <source>
        <dbReference type="Proteomes" id="UP000782312"/>
    </source>
</evidence>
<sequence>MSLVVAKKTNKFFCIVGDSQLTLTNATHQNPLQGILKSVILSSNLCVSFAGNLHFAEEAIRTIPSIEKSTLQTVIDHFLRWHEKSTEAHASTTDFILAIGEPHFCLIAIKDARANNVETTWIGNQDAFSEFQEYMQTEKFPPLPHPPEGNLAASISAILCPEHPDADHSTYTRMNNAMDAVIYNQKHKDVGGFKIPIATHKNDFCYMPYMRVYPEPVVLPPVGAEKVIPFGTVEQGGYAISFMISDSAYPACAAIHILQAKIGVVFLPDTTNIPKSSYIFQNIDEIEFREMVDREYGIKGGGLDNYVARGVRLAKQGRFEEALEDLNKAIQLNPVDAEAYNNRGGVFCMLERFELAIADFSKAIELNPTYQKAYLNRAKTFERIGRTQEATNDMQTANTLRSVPR</sequence>
<dbReference type="SUPFAM" id="SSF48452">
    <property type="entry name" value="TPR-like"/>
    <property type="match status" value="1"/>
</dbReference>
<dbReference type="SMART" id="SM00028">
    <property type="entry name" value="TPR"/>
    <property type="match status" value="2"/>
</dbReference>
<dbReference type="Gene3D" id="1.25.40.10">
    <property type="entry name" value="Tetratricopeptide repeat domain"/>
    <property type="match status" value="1"/>
</dbReference>
<dbReference type="InterPro" id="IPR019734">
    <property type="entry name" value="TPR_rpt"/>
</dbReference>
<dbReference type="PROSITE" id="PS50293">
    <property type="entry name" value="TPR_REGION"/>
    <property type="match status" value="2"/>
</dbReference>
<feature type="repeat" description="TPR" evidence="3">
    <location>
        <begin position="337"/>
        <end position="370"/>
    </location>
</feature>
<dbReference type="EMBL" id="JACPUR010000039">
    <property type="protein sequence ID" value="MBI3129246.1"/>
    <property type="molecule type" value="Genomic_DNA"/>
</dbReference>